<name>A0A563U248_9SPHI</name>
<dbReference type="PANTHER" id="PTHR10091:SF0">
    <property type="entry name" value="GALACTOSE MUTAROTASE"/>
    <property type="match status" value="1"/>
</dbReference>
<feature type="active site" description="Proton donor" evidence="9">
    <location>
        <position position="183"/>
    </location>
</feature>
<dbReference type="Gene3D" id="2.70.98.10">
    <property type="match status" value="1"/>
</dbReference>
<dbReference type="GO" id="GO:0004034">
    <property type="term" value="F:aldose 1-epimerase activity"/>
    <property type="evidence" value="ECO:0007669"/>
    <property type="project" value="UniProtKB-EC"/>
</dbReference>
<dbReference type="OrthoDB" id="9779408at2"/>
<dbReference type="GO" id="GO:0006006">
    <property type="term" value="P:glucose metabolic process"/>
    <property type="evidence" value="ECO:0007669"/>
    <property type="project" value="TreeGrafter"/>
</dbReference>
<feature type="binding site" evidence="11">
    <location>
        <begin position="183"/>
        <end position="185"/>
    </location>
    <ligand>
        <name>beta-D-galactose</name>
        <dbReference type="ChEBI" id="CHEBI:27667"/>
    </ligand>
</feature>
<keyword evidence="13" id="KW-1185">Reference proteome</keyword>
<dbReference type="PANTHER" id="PTHR10091">
    <property type="entry name" value="ALDOSE-1-EPIMERASE"/>
    <property type="match status" value="1"/>
</dbReference>
<feature type="binding site" evidence="11">
    <location>
        <begin position="83"/>
        <end position="84"/>
    </location>
    <ligand>
        <name>beta-D-galactose</name>
        <dbReference type="ChEBI" id="CHEBI:27667"/>
    </ligand>
</feature>
<evidence type="ECO:0000256" key="4">
    <source>
        <dbReference type="ARBA" id="ARBA00011245"/>
    </source>
</evidence>
<evidence type="ECO:0000256" key="6">
    <source>
        <dbReference type="ARBA" id="ARBA00023235"/>
    </source>
</evidence>
<comment type="catalytic activity">
    <reaction evidence="8">
        <text>alpha-D-glucose = beta-D-glucose</text>
        <dbReference type="Rhea" id="RHEA:10264"/>
        <dbReference type="ChEBI" id="CHEBI:15903"/>
        <dbReference type="ChEBI" id="CHEBI:17925"/>
        <dbReference type="EC" id="5.1.3.3"/>
    </reaction>
</comment>
<evidence type="ECO:0000256" key="10">
    <source>
        <dbReference type="PIRSR" id="PIRSR005096-2"/>
    </source>
</evidence>
<feature type="binding site" evidence="10">
    <location>
        <position position="255"/>
    </location>
    <ligand>
        <name>beta-D-galactose</name>
        <dbReference type="ChEBI" id="CHEBI:27667"/>
    </ligand>
</feature>
<dbReference type="NCBIfam" id="NF008277">
    <property type="entry name" value="PRK11055.1"/>
    <property type="match status" value="1"/>
</dbReference>
<dbReference type="CDD" id="cd09019">
    <property type="entry name" value="galactose_mutarotase_like"/>
    <property type="match status" value="1"/>
</dbReference>
<keyword evidence="7 8" id="KW-0119">Carbohydrate metabolism</keyword>
<evidence type="ECO:0000256" key="7">
    <source>
        <dbReference type="ARBA" id="ARBA00023277"/>
    </source>
</evidence>
<comment type="cofactor">
    <cofactor evidence="1">
        <name>Ca(2+)</name>
        <dbReference type="ChEBI" id="CHEBI:29108"/>
    </cofactor>
</comment>
<dbReference type="Proteomes" id="UP000320042">
    <property type="component" value="Unassembled WGS sequence"/>
</dbReference>
<evidence type="ECO:0000256" key="2">
    <source>
        <dbReference type="ARBA" id="ARBA00005028"/>
    </source>
</evidence>
<evidence type="ECO:0000256" key="9">
    <source>
        <dbReference type="PIRSR" id="PIRSR005096-1"/>
    </source>
</evidence>
<reference evidence="12 13" key="1">
    <citation type="submission" date="2019-07" db="EMBL/GenBank/DDBJ databases">
        <authorList>
            <person name="Kim J."/>
        </authorList>
    </citation>
    <scope>NUCLEOTIDE SEQUENCE [LARGE SCALE GENOMIC DNA]</scope>
    <source>
        <strain evidence="13">dk17</strain>
    </source>
</reference>
<dbReference type="AlphaFoldDB" id="A0A563U248"/>
<dbReference type="EMBL" id="VOEJ01000009">
    <property type="protein sequence ID" value="TWR25161.1"/>
    <property type="molecule type" value="Genomic_DNA"/>
</dbReference>
<evidence type="ECO:0000256" key="5">
    <source>
        <dbReference type="ARBA" id="ARBA00022837"/>
    </source>
</evidence>
<evidence type="ECO:0000256" key="3">
    <source>
        <dbReference type="ARBA" id="ARBA00006206"/>
    </source>
</evidence>
<evidence type="ECO:0000313" key="12">
    <source>
        <dbReference type="EMBL" id="TWR25161.1"/>
    </source>
</evidence>
<keyword evidence="5" id="KW-0106">Calcium</keyword>
<dbReference type="Pfam" id="PF01263">
    <property type="entry name" value="Aldose_epim"/>
    <property type="match status" value="1"/>
</dbReference>
<comment type="similarity">
    <text evidence="3 8">Belongs to the aldose epimerase family.</text>
</comment>
<gene>
    <name evidence="12" type="ORF">FPZ43_16955</name>
</gene>
<dbReference type="InterPro" id="IPR047215">
    <property type="entry name" value="Galactose_mutarotase-like"/>
</dbReference>
<dbReference type="GO" id="GO:0030246">
    <property type="term" value="F:carbohydrate binding"/>
    <property type="evidence" value="ECO:0007669"/>
    <property type="project" value="InterPro"/>
</dbReference>
<evidence type="ECO:0000256" key="1">
    <source>
        <dbReference type="ARBA" id="ARBA00001913"/>
    </source>
</evidence>
<evidence type="ECO:0000256" key="8">
    <source>
        <dbReference type="PIRNR" id="PIRNR005096"/>
    </source>
</evidence>
<sequence>MMTQNKSDKKYWGEADGMEVYQYSLTNRQNTTVTLSNFGSTIIGIQTADRRGNVEDIVLGYDHLDDYINDKYYMGGMVGRFANRIAGGQVKLNGQQHQLNVTDGGYHHHGGKVGFNKRVWKAAFVDNVGLPAIQTEYLSPHGEEGFPGNLSVKIIYTLNDDNQLIIDTTAFTDATTLINLTQHTYFNLAGHNSGCIEGHYLFMPHTHYLPVNATQVPNGSIAETGGTPFDFTAGKKIGAQINAVDEQLALGHGYDHSWVIKNKNSNELKLAARAAHMESGRTLAVYTTEPAVHLYTGNFLNVVAGKDNAYYGPRHGFCLETQQYPDAPNKPHFPSTILQPGQFYKSRTIYEFRLDAIG</sequence>
<dbReference type="UniPathway" id="UPA00242"/>
<proteinExistence type="inferred from homology"/>
<protein>
    <recommendedName>
        <fullName evidence="8">Aldose 1-epimerase</fullName>
        <ecNumber evidence="8">5.1.3.3</ecNumber>
    </recommendedName>
</protein>
<organism evidence="12 13">
    <name type="scientific">Mucilaginibacter pallidiroseus</name>
    <dbReference type="NCBI Taxonomy" id="2599295"/>
    <lineage>
        <taxon>Bacteria</taxon>
        <taxon>Pseudomonadati</taxon>
        <taxon>Bacteroidota</taxon>
        <taxon>Sphingobacteriia</taxon>
        <taxon>Sphingobacteriales</taxon>
        <taxon>Sphingobacteriaceae</taxon>
        <taxon>Mucilaginibacter</taxon>
    </lineage>
</organism>
<evidence type="ECO:0000313" key="13">
    <source>
        <dbReference type="Proteomes" id="UP000320042"/>
    </source>
</evidence>
<dbReference type="EC" id="5.1.3.3" evidence="8"/>
<dbReference type="GO" id="GO:0033499">
    <property type="term" value="P:galactose catabolic process via UDP-galactose, Leloir pathway"/>
    <property type="evidence" value="ECO:0007669"/>
    <property type="project" value="TreeGrafter"/>
</dbReference>
<comment type="subunit">
    <text evidence="4">Monomer.</text>
</comment>
<dbReference type="RefSeq" id="WP_146383132.1">
    <property type="nucleotide sequence ID" value="NZ_VOEJ01000009.1"/>
</dbReference>
<dbReference type="InterPro" id="IPR014718">
    <property type="entry name" value="GH-type_carb-bd"/>
</dbReference>
<feature type="active site" description="Proton acceptor" evidence="9">
    <location>
        <position position="320"/>
    </location>
</feature>
<dbReference type="InterPro" id="IPR015443">
    <property type="entry name" value="Aldose_1-epimerase"/>
</dbReference>
<keyword evidence="6 8" id="KW-0413">Isomerase</keyword>
<dbReference type="InterPro" id="IPR008183">
    <property type="entry name" value="Aldose_1/G6P_1-epimerase"/>
</dbReference>
<evidence type="ECO:0000256" key="11">
    <source>
        <dbReference type="PIRSR" id="PIRSR005096-3"/>
    </source>
</evidence>
<dbReference type="SUPFAM" id="SSF74650">
    <property type="entry name" value="Galactose mutarotase-like"/>
    <property type="match status" value="1"/>
</dbReference>
<dbReference type="PIRSF" id="PIRSF005096">
    <property type="entry name" value="GALM"/>
    <property type="match status" value="1"/>
</dbReference>
<comment type="caution">
    <text evidence="12">The sequence shown here is derived from an EMBL/GenBank/DDBJ whole genome shotgun (WGS) entry which is preliminary data.</text>
</comment>
<accession>A0A563U248</accession>
<comment type="pathway">
    <text evidence="2 8">Carbohydrate metabolism; hexose metabolism.</text>
</comment>
<dbReference type="InterPro" id="IPR011013">
    <property type="entry name" value="Gal_mutarotase_sf_dom"/>
</dbReference>